<accession>A0A917PUL9</accession>
<gene>
    <name evidence="2" type="ORF">GCM10009304_18100</name>
</gene>
<sequence>MIRKVVLLGALLPLAAWAVDDKEIRDCAAKTNLVERLGCYDDIAVRHKLSPAPVAAAQTLPAPDPGLWKAYNSTNPADGTTAYIASLKAGPQSTTEGQAAELWTRCDGGKMEFFVDWGYFLGSRQTEVTYRLDSEPPKTTTWTSSTEGRATFFPDAPVPYLMRMATASTWSAEVTPFGGSPIKAVFDLKGAGVAFRELRANCGW</sequence>
<dbReference type="Proteomes" id="UP000635983">
    <property type="component" value="Unassembled WGS sequence"/>
</dbReference>
<organism evidence="2 3">
    <name type="scientific">Pseudomonas matsuisoli</name>
    <dbReference type="NCBI Taxonomy" id="1515666"/>
    <lineage>
        <taxon>Bacteria</taxon>
        <taxon>Pseudomonadati</taxon>
        <taxon>Pseudomonadota</taxon>
        <taxon>Gammaproteobacteria</taxon>
        <taxon>Pseudomonadales</taxon>
        <taxon>Pseudomonadaceae</taxon>
        <taxon>Pseudomonas</taxon>
    </lineage>
</organism>
<proteinExistence type="predicted"/>
<dbReference type="EMBL" id="BMPO01000003">
    <property type="protein sequence ID" value="GGJ92638.1"/>
    <property type="molecule type" value="Genomic_DNA"/>
</dbReference>
<keyword evidence="3" id="KW-1185">Reference proteome</keyword>
<dbReference type="RefSeq" id="WP_188982861.1">
    <property type="nucleotide sequence ID" value="NZ_BMPO01000003.1"/>
</dbReference>
<name>A0A917PUL9_9PSED</name>
<protein>
    <recommendedName>
        <fullName evidence="4">Type VI secretion system protein VasI</fullName>
    </recommendedName>
</protein>
<keyword evidence="1" id="KW-0732">Signal</keyword>
<evidence type="ECO:0000313" key="2">
    <source>
        <dbReference type="EMBL" id="GGJ92638.1"/>
    </source>
</evidence>
<evidence type="ECO:0000256" key="1">
    <source>
        <dbReference type="SAM" id="SignalP"/>
    </source>
</evidence>
<reference evidence="2" key="2">
    <citation type="submission" date="2020-09" db="EMBL/GenBank/DDBJ databases">
        <authorList>
            <person name="Sun Q."/>
            <person name="Ohkuma M."/>
        </authorList>
    </citation>
    <scope>NUCLEOTIDE SEQUENCE</scope>
    <source>
        <strain evidence="2">JCM 30078</strain>
    </source>
</reference>
<feature type="signal peptide" evidence="1">
    <location>
        <begin position="1"/>
        <end position="18"/>
    </location>
</feature>
<evidence type="ECO:0008006" key="4">
    <source>
        <dbReference type="Google" id="ProtNLM"/>
    </source>
</evidence>
<feature type="chain" id="PRO_5037915843" description="Type VI secretion system protein VasI" evidence="1">
    <location>
        <begin position="19"/>
        <end position="204"/>
    </location>
</feature>
<dbReference type="AlphaFoldDB" id="A0A917PUL9"/>
<evidence type="ECO:0000313" key="3">
    <source>
        <dbReference type="Proteomes" id="UP000635983"/>
    </source>
</evidence>
<comment type="caution">
    <text evidence="2">The sequence shown here is derived from an EMBL/GenBank/DDBJ whole genome shotgun (WGS) entry which is preliminary data.</text>
</comment>
<reference evidence="2" key="1">
    <citation type="journal article" date="2014" name="Int. J. Syst. Evol. Microbiol.">
        <title>Complete genome sequence of Corynebacterium casei LMG S-19264T (=DSM 44701T), isolated from a smear-ripened cheese.</title>
        <authorList>
            <consortium name="US DOE Joint Genome Institute (JGI-PGF)"/>
            <person name="Walter F."/>
            <person name="Albersmeier A."/>
            <person name="Kalinowski J."/>
            <person name="Ruckert C."/>
        </authorList>
    </citation>
    <scope>NUCLEOTIDE SEQUENCE</scope>
    <source>
        <strain evidence="2">JCM 30078</strain>
    </source>
</reference>